<dbReference type="GO" id="GO:0012505">
    <property type="term" value="C:endomembrane system"/>
    <property type="evidence" value="ECO:0007669"/>
    <property type="project" value="UniProtKB-SubCell"/>
</dbReference>
<dbReference type="InterPro" id="IPR002146">
    <property type="entry name" value="ATP_synth_b/b'su_bac/chlpt"/>
</dbReference>
<keyword evidence="14" id="KW-0175">Coiled coil</keyword>
<keyword evidence="8 12" id="KW-0472">Membrane</keyword>
<keyword evidence="3 12" id="KW-0138">CF(0)</keyword>
<evidence type="ECO:0000256" key="9">
    <source>
        <dbReference type="ARBA" id="ARBA00023310"/>
    </source>
</evidence>
<feature type="transmembrane region" description="Helical" evidence="12">
    <location>
        <begin position="12"/>
        <end position="36"/>
    </location>
</feature>
<keyword evidence="9 12" id="KW-0066">ATP synthesis</keyword>
<dbReference type="Pfam" id="PF00430">
    <property type="entry name" value="ATP-synt_B"/>
    <property type="match status" value="1"/>
</dbReference>
<comment type="function">
    <text evidence="12">Component of the F(0) channel, it forms part of the peripheral stalk, linking F(1) to F(0).</text>
</comment>
<evidence type="ECO:0000256" key="8">
    <source>
        <dbReference type="ARBA" id="ARBA00023136"/>
    </source>
</evidence>
<keyword evidence="6 12" id="KW-1133">Transmembrane helix</keyword>
<sequence length="170" mass="19384">MEGLPLSFDPKIFLFSLVNFAILFFVLKKFLFAPIYKILEERKSKIKDGFETIKQASAELETAKEEKNKIISNAGKESKDIIKNAEAMKKEILNKSKTEAEDIIKSSRNSIEKEREEIKKEMSSLLIDLVSAATDKALLNIGKQENQKKLVETAILQSLKESKIEMDEKK</sequence>
<evidence type="ECO:0000256" key="12">
    <source>
        <dbReference type="HAMAP-Rule" id="MF_01398"/>
    </source>
</evidence>
<evidence type="ECO:0000256" key="6">
    <source>
        <dbReference type="ARBA" id="ARBA00022989"/>
    </source>
</evidence>
<dbReference type="PANTHER" id="PTHR33445">
    <property type="entry name" value="ATP SYNTHASE SUBUNIT B', CHLOROPLASTIC"/>
    <property type="match status" value="1"/>
</dbReference>
<gene>
    <name evidence="12" type="primary">atpF</name>
    <name evidence="15" type="ORF">A2Y83_03720</name>
</gene>
<keyword evidence="5 12" id="KW-0375">Hydrogen ion transport</keyword>
<dbReference type="Proteomes" id="UP000178323">
    <property type="component" value="Unassembled WGS sequence"/>
</dbReference>
<name>A0A1F5S2I2_9BACT</name>
<comment type="subcellular location">
    <subcellularLocation>
        <location evidence="12">Cell membrane</location>
        <topology evidence="12">Single-pass membrane protein</topology>
    </subcellularLocation>
    <subcellularLocation>
        <location evidence="11">Endomembrane system</location>
        <topology evidence="11">Single-pass membrane protein</topology>
    </subcellularLocation>
</comment>
<dbReference type="GO" id="GO:0046933">
    <property type="term" value="F:proton-transporting ATP synthase activity, rotational mechanism"/>
    <property type="evidence" value="ECO:0007669"/>
    <property type="project" value="UniProtKB-UniRule"/>
</dbReference>
<dbReference type="NCBIfam" id="TIGR01144">
    <property type="entry name" value="ATP_synt_b"/>
    <property type="match status" value="1"/>
</dbReference>
<evidence type="ECO:0000256" key="10">
    <source>
        <dbReference type="ARBA" id="ARBA00025198"/>
    </source>
</evidence>
<dbReference type="AlphaFoldDB" id="A0A1F5S2I2"/>
<comment type="function">
    <text evidence="10 12">F(1)F(0) ATP synthase produces ATP from ADP in the presence of a proton or sodium gradient. F-type ATPases consist of two structural domains, F(1) containing the extramembraneous catalytic core and F(0) containing the membrane proton channel, linked together by a central stalk and a peripheral stalk. During catalysis, ATP synthesis in the catalytic domain of F(1) is coupled via a rotary mechanism of the central stalk subunits to proton translocation.</text>
</comment>
<dbReference type="EMBL" id="MFFS01000082">
    <property type="protein sequence ID" value="OGF20633.1"/>
    <property type="molecule type" value="Genomic_DNA"/>
</dbReference>
<dbReference type="Gene3D" id="6.10.250.1580">
    <property type="match status" value="1"/>
</dbReference>
<feature type="coiled-coil region" evidence="14">
    <location>
        <begin position="97"/>
        <end position="128"/>
    </location>
</feature>
<dbReference type="GO" id="GO:0046961">
    <property type="term" value="F:proton-transporting ATPase activity, rotational mechanism"/>
    <property type="evidence" value="ECO:0007669"/>
    <property type="project" value="TreeGrafter"/>
</dbReference>
<evidence type="ECO:0000313" key="16">
    <source>
        <dbReference type="Proteomes" id="UP000178323"/>
    </source>
</evidence>
<dbReference type="STRING" id="1797985.A2Y83_03720"/>
<evidence type="ECO:0000256" key="13">
    <source>
        <dbReference type="RuleBase" id="RU003848"/>
    </source>
</evidence>
<reference evidence="15 16" key="1">
    <citation type="journal article" date="2016" name="Nat. Commun.">
        <title>Thousands of microbial genomes shed light on interconnected biogeochemical processes in an aquifer system.</title>
        <authorList>
            <person name="Anantharaman K."/>
            <person name="Brown C.T."/>
            <person name="Hug L.A."/>
            <person name="Sharon I."/>
            <person name="Castelle C.J."/>
            <person name="Probst A.J."/>
            <person name="Thomas B.C."/>
            <person name="Singh A."/>
            <person name="Wilkins M.J."/>
            <person name="Karaoz U."/>
            <person name="Brodie E.L."/>
            <person name="Williams K.H."/>
            <person name="Hubbard S.S."/>
            <person name="Banfield J.F."/>
        </authorList>
    </citation>
    <scope>NUCLEOTIDE SEQUENCE [LARGE SCALE GENOMIC DNA]</scope>
</reference>
<keyword evidence="4 12" id="KW-0812">Transmembrane</keyword>
<comment type="caution">
    <text evidence="15">The sequence shown here is derived from an EMBL/GenBank/DDBJ whole genome shotgun (WGS) entry which is preliminary data.</text>
</comment>
<dbReference type="GO" id="GO:0005886">
    <property type="term" value="C:plasma membrane"/>
    <property type="evidence" value="ECO:0007669"/>
    <property type="project" value="UniProtKB-SubCell"/>
</dbReference>
<comment type="similarity">
    <text evidence="1 12 13">Belongs to the ATPase B chain family.</text>
</comment>
<evidence type="ECO:0000256" key="3">
    <source>
        <dbReference type="ARBA" id="ARBA00022547"/>
    </source>
</evidence>
<dbReference type="CDD" id="cd06503">
    <property type="entry name" value="ATP-synt_Fo_b"/>
    <property type="match status" value="1"/>
</dbReference>
<evidence type="ECO:0000256" key="4">
    <source>
        <dbReference type="ARBA" id="ARBA00022692"/>
    </source>
</evidence>
<dbReference type="PANTHER" id="PTHR33445:SF2">
    <property type="entry name" value="ATP SYNTHASE SUBUNIT B', CHLOROPLASTIC"/>
    <property type="match status" value="1"/>
</dbReference>
<evidence type="ECO:0000313" key="15">
    <source>
        <dbReference type="EMBL" id="OGF20633.1"/>
    </source>
</evidence>
<accession>A0A1F5S2I2</accession>
<dbReference type="InterPro" id="IPR005864">
    <property type="entry name" value="ATP_synth_F0_bsu_bac"/>
</dbReference>
<keyword evidence="7 12" id="KW-0406">Ion transport</keyword>
<dbReference type="HAMAP" id="MF_01398">
    <property type="entry name" value="ATP_synth_b_bprime"/>
    <property type="match status" value="1"/>
</dbReference>
<keyword evidence="12" id="KW-1003">Cell membrane</keyword>
<keyword evidence="2 12" id="KW-0813">Transport</keyword>
<evidence type="ECO:0000256" key="11">
    <source>
        <dbReference type="ARBA" id="ARBA00037847"/>
    </source>
</evidence>
<evidence type="ECO:0000256" key="2">
    <source>
        <dbReference type="ARBA" id="ARBA00022448"/>
    </source>
</evidence>
<protein>
    <recommendedName>
        <fullName evidence="12">ATP synthase subunit b</fullName>
    </recommendedName>
    <alternativeName>
        <fullName evidence="12">ATP synthase F(0) sector subunit b</fullName>
    </alternativeName>
    <alternativeName>
        <fullName evidence="12">ATPase subunit I</fullName>
    </alternativeName>
    <alternativeName>
        <fullName evidence="12">F-type ATPase subunit b</fullName>
        <shortName evidence="12">F-ATPase subunit b</shortName>
    </alternativeName>
</protein>
<evidence type="ECO:0000256" key="7">
    <source>
        <dbReference type="ARBA" id="ARBA00023065"/>
    </source>
</evidence>
<dbReference type="GO" id="GO:0045259">
    <property type="term" value="C:proton-transporting ATP synthase complex"/>
    <property type="evidence" value="ECO:0007669"/>
    <property type="project" value="UniProtKB-KW"/>
</dbReference>
<evidence type="ECO:0000256" key="1">
    <source>
        <dbReference type="ARBA" id="ARBA00005513"/>
    </source>
</evidence>
<evidence type="ECO:0000256" key="5">
    <source>
        <dbReference type="ARBA" id="ARBA00022781"/>
    </source>
</evidence>
<comment type="subunit">
    <text evidence="12">F-type ATPases have 2 components, F(1) - the catalytic core - and F(0) - the membrane proton channel. F(1) has five subunits: alpha(3), beta(3), gamma(1), delta(1), epsilon(1). F(0) has three main subunits: a(1), b(2) and c(10-14). The alpha and beta chains form an alternating ring which encloses part of the gamma chain. F(1) is attached to F(0) by a central stalk formed by the gamma and epsilon chains, while a peripheral stalk is formed by the delta and b chains.</text>
</comment>
<organism evidence="15 16">
    <name type="scientific">Candidatus Falkowbacteria bacterium RBG_13_39_14</name>
    <dbReference type="NCBI Taxonomy" id="1797985"/>
    <lineage>
        <taxon>Bacteria</taxon>
        <taxon>Candidatus Falkowiibacteriota</taxon>
    </lineage>
</organism>
<dbReference type="InterPro" id="IPR050059">
    <property type="entry name" value="ATP_synthase_B_chain"/>
</dbReference>
<evidence type="ECO:0000256" key="14">
    <source>
        <dbReference type="SAM" id="Coils"/>
    </source>
</evidence>
<proteinExistence type="inferred from homology"/>
<feature type="coiled-coil region" evidence="14">
    <location>
        <begin position="46"/>
        <end position="73"/>
    </location>
</feature>